<evidence type="ECO:0008006" key="12">
    <source>
        <dbReference type="Google" id="ProtNLM"/>
    </source>
</evidence>
<dbReference type="GO" id="GO:0005886">
    <property type="term" value="C:plasma membrane"/>
    <property type="evidence" value="ECO:0007669"/>
    <property type="project" value="UniProtKB-SubCell"/>
</dbReference>
<evidence type="ECO:0000256" key="5">
    <source>
        <dbReference type="ARBA" id="ARBA00023136"/>
    </source>
</evidence>
<feature type="transmembrane region" description="Helical" evidence="7">
    <location>
        <begin position="291"/>
        <end position="314"/>
    </location>
</feature>
<dbReference type="KEGG" id="ntd:EGO55_20010"/>
<organism evidence="10 11">
    <name type="scientific">Caenibius tardaugens NBRC 16725</name>
    <dbReference type="NCBI Taxonomy" id="1219035"/>
    <lineage>
        <taxon>Bacteria</taxon>
        <taxon>Pseudomonadati</taxon>
        <taxon>Pseudomonadota</taxon>
        <taxon>Alphaproteobacteria</taxon>
        <taxon>Sphingomonadales</taxon>
        <taxon>Erythrobacteraceae</taxon>
        <taxon>Caenibius</taxon>
    </lineage>
</organism>
<accession>U2ZZJ2</accession>
<evidence type="ECO:0000259" key="9">
    <source>
        <dbReference type="Pfam" id="PF13567"/>
    </source>
</evidence>
<reference evidence="10 11" key="1">
    <citation type="submission" date="2013-09" db="EMBL/GenBank/DDBJ databases">
        <title>Whole genome shotgun sequence of Novosphingobium tardaugens NBRC 16725.</title>
        <authorList>
            <person name="Isaki S."/>
            <person name="Hosoyama A."/>
            <person name="Tsuchikane K."/>
            <person name="Katsumata H."/>
            <person name="Ando Y."/>
            <person name="Yamazaki S."/>
            <person name="Fujita N."/>
        </authorList>
    </citation>
    <scope>NUCLEOTIDE SEQUENCE [LARGE SCALE GENOMIC DNA]</scope>
    <source>
        <strain evidence="10 11">NBRC 16725</strain>
    </source>
</reference>
<evidence type="ECO:0000313" key="11">
    <source>
        <dbReference type="Proteomes" id="UP000016568"/>
    </source>
</evidence>
<dbReference type="OrthoDB" id="9790149at2"/>
<evidence type="ECO:0000313" key="10">
    <source>
        <dbReference type="EMBL" id="GAD47938.1"/>
    </source>
</evidence>
<keyword evidence="2" id="KW-1003">Cell membrane</keyword>
<dbReference type="RefSeq" id="WP_021688845.1">
    <property type="nucleotide sequence ID" value="NZ_BASZ01000002.1"/>
</dbReference>
<protein>
    <recommendedName>
        <fullName evidence="12">ComEC/Rec2-related protein</fullName>
    </recommendedName>
</protein>
<feature type="transmembrane region" description="Helical" evidence="7">
    <location>
        <begin position="553"/>
        <end position="571"/>
    </location>
</feature>
<dbReference type="Pfam" id="PF03772">
    <property type="entry name" value="Competence"/>
    <property type="match status" value="1"/>
</dbReference>
<feature type="transmembrane region" description="Helical" evidence="7">
    <location>
        <begin position="50"/>
        <end position="66"/>
    </location>
</feature>
<feature type="transmembrane region" description="Helical" evidence="7">
    <location>
        <begin position="100"/>
        <end position="120"/>
    </location>
</feature>
<keyword evidence="4 7" id="KW-1133">Transmembrane helix</keyword>
<keyword evidence="11" id="KW-1185">Reference proteome</keyword>
<feature type="compositionally biased region" description="Basic and acidic residues" evidence="6">
    <location>
        <begin position="727"/>
        <end position="737"/>
    </location>
</feature>
<name>U2ZZJ2_9SPHN</name>
<comment type="caution">
    <text evidence="10">The sequence shown here is derived from an EMBL/GenBank/DDBJ whole genome shotgun (WGS) entry which is preliminary data.</text>
</comment>
<dbReference type="NCBIfam" id="TIGR00360">
    <property type="entry name" value="ComEC_N-term"/>
    <property type="match status" value="1"/>
</dbReference>
<feature type="transmembrane region" description="Helical" evidence="7">
    <location>
        <begin position="435"/>
        <end position="457"/>
    </location>
</feature>
<keyword evidence="3 7" id="KW-0812">Transmembrane</keyword>
<evidence type="ECO:0000256" key="3">
    <source>
        <dbReference type="ARBA" id="ARBA00022692"/>
    </source>
</evidence>
<sequence>MAGHVPLVPISGDESGDNAAVQRPWRKTFPLSSIADAAESFLVHAGLDRGPWLVVAFAVGIALWFLLPAPEYWISALTMCVLFSMCAWQIGHKNERWPHVFLAMAAVPVMIAGGLTTVWVRSVIVGTDAVAAPDTAVVHARVLERHEQPGEGRIRLVLAAREPGTDRAVKVRLNLPQEHDDPSIVEGALIHVKARLMPPSPPMLPGAYDFARAAWFKGLAATGSVVGPVTVVEAGEGNLGLPGVQRQLAAHIREQLQGSPGAIAAALASGDRGAIAKADEQAMRDSGLTHLLSISGLHVSAVIGAVYVLTLKILALWPWFALRVRLPLVAAGFGAIAGIGYTLLTGSDVPTVRSCIGAILVLMALALGREPLSLRMVAVAMFCVLLLWPEALIGPSFQMSFAAVITIVALHMAKPVKAFLAPREEHGVVWVGRRFVMLLLTGLAIELALAPIVLFHFHRAGLYGAFANVIGIPLTTFATMPLIALALVLDLVGMGGPVWWLAGKSLELLLFIAHFTASQPGAVAAMPAMAVGTFALFVAGGLWLALWRGRVRLLGLFPMAVASVLVLTASAPDILISGDGRHLGIVGERERLIVLRDSRSSYAKDNLLELSGMQGDPLILSQWPGARCSPEFCTAIVTRGHQAYVLLAARNRTRVDVRMLARACAQADIVVADRYLPRNCQPRWIKADKGMLAESGGMAIYLDRHRVETVAQTQGQHGWWRGGSARSSEEPARTTPP</sequence>
<dbReference type="PANTHER" id="PTHR30619:SF1">
    <property type="entry name" value="RECOMBINATION PROTEIN 2"/>
    <property type="match status" value="1"/>
</dbReference>
<feature type="transmembrane region" description="Helical" evidence="7">
    <location>
        <begin position="72"/>
        <end position="88"/>
    </location>
</feature>
<feature type="transmembrane region" description="Helical" evidence="7">
    <location>
        <begin position="326"/>
        <end position="344"/>
    </location>
</feature>
<dbReference type="PANTHER" id="PTHR30619">
    <property type="entry name" value="DNA INTERNALIZATION/COMPETENCE PROTEIN COMEC/REC2"/>
    <property type="match status" value="1"/>
</dbReference>
<dbReference type="InterPro" id="IPR025405">
    <property type="entry name" value="DUF4131"/>
</dbReference>
<feature type="transmembrane region" description="Helical" evidence="7">
    <location>
        <begin position="498"/>
        <end position="517"/>
    </location>
</feature>
<evidence type="ECO:0000256" key="7">
    <source>
        <dbReference type="SAM" id="Phobius"/>
    </source>
</evidence>
<feature type="domain" description="DUF4131" evidence="9">
    <location>
        <begin position="72"/>
        <end position="229"/>
    </location>
</feature>
<feature type="domain" description="ComEC/Rec2-related protein" evidence="8">
    <location>
        <begin position="267"/>
        <end position="550"/>
    </location>
</feature>
<feature type="region of interest" description="Disordered" evidence="6">
    <location>
        <begin position="713"/>
        <end position="737"/>
    </location>
</feature>
<evidence type="ECO:0000256" key="6">
    <source>
        <dbReference type="SAM" id="MobiDB-lite"/>
    </source>
</evidence>
<dbReference type="AlphaFoldDB" id="U2ZZJ2"/>
<evidence type="ECO:0000256" key="1">
    <source>
        <dbReference type="ARBA" id="ARBA00004651"/>
    </source>
</evidence>
<gene>
    <name evidence="10" type="ORF">NT2_02_00200</name>
</gene>
<feature type="transmembrane region" description="Helical" evidence="7">
    <location>
        <begin position="523"/>
        <end position="546"/>
    </location>
</feature>
<comment type="subcellular location">
    <subcellularLocation>
        <location evidence="1">Cell membrane</location>
        <topology evidence="1">Multi-pass membrane protein</topology>
    </subcellularLocation>
</comment>
<evidence type="ECO:0000259" key="8">
    <source>
        <dbReference type="Pfam" id="PF03772"/>
    </source>
</evidence>
<evidence type="ECO:0000256" key="2">
    <source>
        <dbReference type="ARBA" id="ARBA00022475"/>
    </source>
</evidence>
<dbReference type="InterPro" id="IPR052159">
    <property type="entry name" value="Competence_DNA_uptake"/>
</dbReference>
<evidence type="ECO:0000256" key="4">
    <source>
        <dbReference type="ARBA" id="ARBA00022989"/>
    </source>
</evidence>
<feature type="transmembrane region" description="Helical" evidence="7">
    <location>
        <begin position="350"/>
        <end position="367"/>
    </location>
</feature>
<feature type="transmembrane region" description="Helical" evidence="7">
    <location>
        <begin position="397"/>
        <end position="414"/>
    </location>
</feature>
<dbReference type="eggNOG" id="COG0658">
    <property type="taxonomic scope" value="Bacteria"/>
</dbReference>
<dbReference type="InterPro" id="IPR004477">
    <property type="entry name" value="ComEC_N"/>
</dbReference>
<feature type="transmembrane region" description="Helical" evidence="7">
    <location>
        <begin position="463"/>
        <end position="489"/>
    </location>
</feature>
<keyword evidence="5 7" id="KW-0472">Membrane</keyword>
<dbReference type="EMBL" id="BASZ01000002">
    <property type="protein sequence ID" value="GAD47938.1"/>
    <property type="molecule type" value="Genomic_DNA"/>
</dbReference>
<proteinExistence type="predicted"/>
<dbReference type="Proteomes" id="UP000016568">
    <property type="component" value="Unassembled WGS sequence"/>
</dbReference>
<dbReference type="Pfam" id="PF13567">
    <property type="entry name" value="DUF4131"/>
    <property type="match status" value="1"/>
</dbReference>